<dbReference type="SUPFAM" id="SSF51556">
    <property type="entry name" value="Metallo-dependent hydrolases"/>
    <property type="match status" value="1"/>
</dbReference>
<feature type="domain" description="Amidohydrolase-related" evidence="2">
    <location>
        <begin position="63"/>
        <end position="430"/>
    </location>
</feature>
<accession>A0AAN6F198</accession>
<dbReference type="AlphaFoldDB" id="A0AAN6F198"/>
<organism evidence="3 4">
    <name type="scientific">Exophiala dermatitidis</name>
    <name type="common">Black yeast-like fungus</name>
    <name type="synonym">Wangiella dermatitidis</name>
    <dbReference type="NCBI Taxonomy" id="5970"/>
    <lineage>
        <taxon>Eukaryota</taxon>
        <taxon>Fungi</taxon>
        <taxon>Dikarya</taxon>
        <taxon>Ascomycota</taxon>
        <taxon>Pezizomycotina</taxon>
        <taxon>Eurotiomycetes</taxon>
        <taxon>Chaetothyriomycetidae</taxon>
        <taxon>Chaetothyriales</taxon>
        <taxon>Herpotrichiellaceae</taxon>
        <taxon>Exophiala</taxon>
    </lineage>
</organism>
<dbReference type="Gene3D" id="2.30.40.10">
    <property type="entry name" value="Urease, subunit C, domain 1"/>
    <property type="match status" value="1"/>
</dbReference>
<dbReference type="InterPro" id="IPR032466">
    <property type="entry name" value="Metal_Hydrolase"/>
</dbReference>
<dbReference type="InterPro" id="IPR006680">
    <property type="entry name" value="Amidohydro-rel"/>
</dbReference>
<gene>
    <name evidence="3" type="ORF">HRR80_002150</name>
</gene>
<dbReference type="Pfam" id="PF01979">
    <property type="entry name" value="Amidohydro_1"/>
    <property type="match status" value="1"/>
</dbReference>
<protein>
    <recommendedName>
        <fullName evidence="2">Amidohydrolase-related domain-containing protein</fullName>
    </recommendedName>
</protein>
<dbReference type="EMBL" id="JAJGCB010000003">
    <property type="protein sequence ID" value="KAJ8993642.1"/>
    <property type="molecule type" value="Genomic_DNA"/>
</dbReference>
<sequence length="510" mass="55115">MARSAPAPILLRGGTVLQYDANDQAHVLKNTDLLVQNGLIAKIGKGLTTPPETKIIDCQGKLISPGFVDTHHHVWQTQLKGRHSDDTLLDYTAKGNWQPFNYTAKDVFWGEMGGLMEAVDGGTTCVVDHAHMAYSPEHALAGFSATVTTGIRSVFCLGLTPRIDKWDDNEVVPNPELIPEWFLPTLRDLSVRAGRLSLSNNRISIGLGFDSYTLPREDIVRFFTGAREAGAKIITSHWRRNNIAGTGLSVPEALEQYGLLGSDIILSHATGSTEDELQLLKSAGAYISATPATESQMAHGEVVGFRKDVLGSIGADCQSNNPGSLLHSMQVGLAVCRSHRNSRILSSGKFPKEVEPTTLHAFNLATIHGARAIGAADKLGSLTEGKAADIVVFDTDTPAVCCAVEYDPVVAIVRHATVREVNTVIVGGSILKEEGRLLDVHLDLDLVDSWKGSEEASSHGGSRLSWGTVLNQLRSTQEEIQKRIDGCNLDVAKEKILHMWGAKNGNEILV</sequence>
<dbReference type="PANTHER" id="PTHR43794">
    <property type="entry name" value="AMINOHYDROLASE SSNA-RELATED"/>
    <property type="match status" value="1"/>
</dbReference>
<name>A0AAN6F198_EXODE</name>
<evidence type="ECO:0000313" key="4">
    <source>
        <dbReference type="Proteomes" id="UP001161757"/>
    </source>
</evidence>
<evidence type="ECO:0000256" key="1">
    <source>
        <dbReference type="ARBA" id="ARBA00022801"/>
    </source>
</evidence>
<evidence type="ECO:0000313" key="3">
    <source>
        <dbReference type="EMBL" id="KAJ8993642.1"/>
    </source>
</evidence>
<proteinExistence type="predicted"/>
<dbReference type="SUPFAM" id="SSF51338">
    <property type="entry name" value="Composite domain of metallo-dependent hydrolases"/>
    <property type="match status" value="1"/>
</dbReference>
<dbReference type="InterPro" id="IPR050287">
    <property type="entry name" value="MTA/SAH_deaminase"/>
</dbReference>
<dbReference type="Proteomes" id="UP001161757">
    <property type="component" value="Unassembled WGS sequence"/>
</dbReference>
<dbReference type="Gene3D" id="3.20.20.140">
    <property type="entry name" value="Metal-dependent hydrolases"/>
    <property type="match status" value="1"/>
</dbReference>
<dbReference type="InterPro" id="IPR011059">
    <property type="entry name" value="Metal-dep_hydrolase_composite"/>
</dbReference>
<dbReference type="PANTHER" id="PTHR43794:SF11">
    <property type="entry name" value="AMIDOHYDROLASE-RELATED DOMAIN-CONTAINING PROTEIN"/>
    <property type="match status" value="1"/>
</dbReference>
<reference evidence="3" key="1">
    <citation type="submission" date="2023-01" db="EMBL/GenBank/DDBJ databases">
        <title>Exophiala dermititidis isolated from Cystic Fibrosis Patient.</title>
        <authorList>
            <person name="Kurbessoian T."/>
            <person name="Crocker A."/>
            <person name="Murante D."/>
            <person name="Hogan D.A."/>
            <person name="Stajich J.E."/>
        </authorList>
    </citation>
    <scope>NUCLEOTIDE SEQUENCE</scope>
    <source>
        <strain evidence="3">Ex8</strain>
    </source>
</reference>
<evidence type="ECO:0000259" key="2">
    <source>
        <dbReference type="Pfam" id="PF01979"/>
    </source>
</evidence>
<dbReference type="GO" id="GO:0016810">
    <property type="term" value="F:hydrolase activity, acting on carbon-nitrogen (but not peptide) bonds"/>
    <property type="evidence" value="ECO:0007669"/>
    <property type="project" value="InterPro"/>
</dbReference>
<comment type="caution">
    <text evidence="3">The sequence shown here is derived from an EMBL/GenBank/DDBJ whole genome shotgun (WGS) entry which is preliminary data.</text>
</comment>
<keyword evidence="1" id="KW-0378">Hydrolase</keyword>